<proteinExistence type="predicted"/>
<dbReference type="InterPro" id="IPR036390">
    <property type="entry name" value="WH_DNA-bd_sf"/>
</dbReference>
<dbReference type="InterPro" id="IPR000835">
    <property type="entry name" value="HTH_MarR-typ"/>
</dbReference>
<feature type="region of interest" description="Disordered" evidence="1">
    <location>
        <begin position="1"/>
        <end position="24"/>
    </location>
</feature>
<dbReference type="RefSeq" id="WP_351960805.1">
    <property type="nucleotide sequence ID" value="NZ_JBEOZM010000022.1"/>
</dbReference>
<accession>A0ABV1TR29</accession>
<dbReference type="PANTHER" id="PTHR33164:SF43">
    <property type="entry name" value="HTH-TYPE TRANSCRIPTIONAL REPRESSOR YETL"/>
    <property type="match status" value="1"/>
</dbReference>
<dbReference type="SMART" id="SM00347">
    <property type="entry name" value="HTH_MARR"/>
    <property type="match status" value="1"/>
</dbReference>
<evidence type="ECO:0000313" key="4">
    <source>
        <dbReference type="Proteomes" id="UP001490365"/>
    </source>
</evidence>
<dbReference type="InterPro" id="IPR036388">
    <property type="entry name" value="WH-like_DNA-bd_sf"/>
</dbReference>
<gene>
    <name evidence="3" type="ORF">ABT211_35225</name>
</gene>
<evidence type="ECO:0000256" key="1">
    <source>
        <dbReference type="SAM" id="MobiDB-lite"/>
    </source>
</evidence>
<dbReference type="Pfam" id="PF12802">
    <property type="entry name" value="MarR_2"/>
    <property type="match status" value="1"/>
</dbReference>
<dbReference type="EMBL" id="JBEOZM010000022">
    <property type="protein sequence ID" value="MER6272488.1"/>
    <property type="molecule type" value="Genomic_DNA"/>
</dbReference>
<sequence>MSSAQDMSSSRGTGEAEDDLQAPARLRALTSRQANKVSTVGARMTARHMPLTARADFAVLAALEEYGPLSQADLGRRLGLDRNDVSGIVKRLQSGSHVDRRADPEDRRRNVVTVNRAGLHYLDEIQSHADQAQAELLAGLDAGERRQLHALLAKTPGGAPAWARLTARAVRRGLTPDVGHGAT</sequence>
<dbReference type="PANTHER" id="PTHR33164">
    <property type="entry name" value="TRANSCRIPTIONAL REGULATOR, MARR FAMILY"/>
    <property type="match status" value="1"/>
</dbReference>
<keyword evidence="4" id="KW-1185">Reference proteome</keyword>
<dbReference type="Proteomes" id="UP001490365">
    <property type="component" value="Unassembled WGS sequence"/>
</dbReference>
<dbReference type="PROSITE" id="PS50995">
    <property type="entry name" value="HTH_MARR_2"/>
    <property type="match status" value="1"/>
</dbReference>
<protein>
    <submittedName>
        <fullName evidence="3">MarR family transcriptional regulator</fullName>
    </submittedName>
</protein>
<feature type="domain" description="HTH marR-type" evidence="2">
    <location>
        <begin position="23"/>
        <end position="157"/>
    </location>
</feature>
<dbReference type="Gene3D" id="1.10.10.10">
    <property type="entry name" value="Winged helix-like DNA-binding domain superfamily/Winged helix DNA-binding domain"/>
    <property type="match status" value="1"/>
</dbReference>
<dbReference type="PRINTS" id="PR00598">
    <property type="entry name" value="HTHMARR"/>
</dbReference>
<evidence type="ECO:0000313" key="3">
    <source>
        <dbReference type="EMBL" id="MER6272488.1"/>
    </source>
</evidence>
<comment type="caution">
    <text evidence="3">The sequence shown here is derived from an EMBL/GenBank/DDBJ whole genome shotgun (WGS) entry which is preliminary data.</text>
</comment>
<organism evidence="3 4">
    <name type="scientific">Streptomyces sp. 900105755</name>
    <dbReference type="NCBI Taxonomy" id="3154389"/>
    <lineage>
        <taxon>Bacteria</taxon>
        <taxon>Bacillati</taxon>
        <taxon>Actinomycetota</taxon>
        <taxon>Actinomycetes</taxon>
        <taxon>Kitasatosporales</taxon>
        <taxon>Streptomycetaceae</taxon>
        <taxon>Streptomyces</taxon>
    </lineage>
</organism>
<dbReference type="SUPFAM" id="SSF46785">
    <property type="entry name" value="Winged helix' DNA-binding domain"/>
    <property type="match status" value="1"/>
</dbReference>
<name>A0ABV1TR29_9ACTN</name>
<reference evidence="3 4" key="1">
    <citation type="submission" date="2024-06" db="EMBL/GenBank/DDBJ databases">
        <title>The Natural Products Discovery Center: Release of the First 8490 Sequenced Strains for Exploring Actinobacteria Biosynthetic Diversity.</title>
        <authorList>
            <person name="Kalkreuter E."/>
            <person name="Kautsar S.A."/>
            <person name="Yang D."/>
            <person name="Bader C.D."/>
            <person name="Teijaro C.N."/>
            <person name="Fluegel L."/>
            <person name="Davis C.M."/>
            <person name="Simpson J.R."/>
            <person name="Lauterbach L."/>
            <person name="Steele A.D."/>
            <person name="Gui C."/>
            <person name="Meng S."/>
            <person name="Li G."/>
            <person name="Viehrig K."/>
            <person name="Ye F."/>
            <person name="Su P."/>
            <person name="Kiefer A.F."/>
            <person name="Nichols A."/>
            <person name="Cepeda A.J."/>
            <person name="Yan W."/>
            <person name="Fan B."/>
            <person name="Jiang Y."/>
            <person name="Adhikari A."/>
            <person name="Zheng C.-J."/>
            <person name="Schuster L."/>
            <person name="Cowan T.M."/>
            <person name="Smanski M.J."/>
            <person name="Chevrette M.G."/>
            <person name="De Carvalho L.P.S."/>
            <person name="Shen B."/>
        </authorList>
    </citation>
    <scope>NUCLEOTIDE SEQUENCE [LARGE SCALE GENOMIC DNA]</scope>
    <source>
        <strain evidence="3 4">NPDC001694</strain>
    </source>
</reference>
<dbReference type="InterPro" id="IPR039422">
    <property type="entry name" value="MarR/SlyA-like"/>
</dbReference>
<feature type="compositionally biased region" description="Polar residues" evidence="1">
    <location>
        <begin position="1"/>
        <end position="12"/>
    </location>
</feature>
<evidence type="ECO:0000259" key="2">
    <source>
        <dbReference type="PROSITE" id="PS50995"/>
    </source>
</evidence>